<dbReference type="Proteomes" id="UP000694844">
    <property type="component" value="Chromosome 8"/>
</dbReference>
<sequence>MRMEEENQEIFTESHAKSILSTMNTLRKDGTLCDVTLRVQGQSFMAHRIVLAACSDYFCAMFTNEMSEKGQSVIELHEVPSGIMDVLLDFVYTETVNVGVENVQELLPAACLLQLTGVKNACCAFLEKQLDSSNCLGIKLFAEQHSCQELFDAADMFGLKHFEEVVIQEEFLSLPLHQVEPLFTCNEIQVNSEEPVFEAVVNWIKYDQERRKSQLPRLLQHVRLPLLSAKYITDVLDEEPLIRQNHACRDLVDEAKKFHLRPDLRTEMHGPRMAPRVGTDDLLVVLGGFGSHQNMVDTVEKFDPKHQTWNRLPNLSKRRRYVAAASVDGKVYVIGGYDGQSRLSTVECLDLSAEDPSWQQVASMTQRRGLAGVCVYKGEIYVCGGFDGYSRHTSMERYTPRDDQWSTLSGMAVGREGAGLVVAGDKIYCIGGYDGINLLDSAERYCPVTEQWETISPMTTRRSGAGVAVTNDLIYVCGGYDGTDHLASVECFNIHTQHWSQLQSMVVPRCYVGACVLRGYLYVVAGYDGNTLLNTIEKFNPSTGNWKILDVAMTTHRCDAGVTVVRR</sequence>
<keyword evidence="1" id="KW-0880">Kelch repeat</keyword>
<reference evidence="5" key="1">
    <citation type="submission" date="2025-08" db="UniProtKB">
        <authorList>
            <consortium name="RefSeq"/>
        </authorList>
    </citation>
    <scope>IDENTIFICATION</scope>
    <source>
        <tissue evidence="5">Whole sample</tissue>
    </source>
</reference>
<dbReference type="Pfam" id="PF07707">
    <property type="entry name" value="BACK"/>
    <property type="match status" value="1"/>
</dbReference>
<gene>
    <name evidence="5" type="primary">LOC111105864</name>
</gene>
<accession>A0A8B8AXW7</accession>
<dbReference type="Gene3D" id="2.120.10.80">
    <property type="entry name" value="Kelch-type beta propeller"/>
    <property type="match status" value="1"/>
</dbReference>
<evidence type="ECO:0000256" key="2">
    <source>
        <dbReference type="ARBA" id="ARBA00022737"/>
    </source>
</evidence>
<feature type="domain" description="BTB" evidence="3">
    <location>
        <begin position="33"/>
        <end position="100"/>
    </location>
</feature>
<dbReference type="Pfam" id="PF00651">
    <property type="entry name" value="BTB"/>
    <property type="match status" value="1"/>
</dbReference>
<organism evidence="4 5">
    <name type="scientific">Crassostrea virginica</name>
    <name type="common">Eastern oyster</name>
    <dbReference type="NCBI Taxonomy" id="6565"/>
    <lineage>
        <taxon>Eukaryota</taxon>
        <taxon>Metazoa</taxon>
        <taxon>Spiralia</taxon>
        <taxon>Lophotrochozoa</taxon>
        <taxon>Mollusca</taxon>
        <taxon>Bivalvia</taxon>
        <taxon>Autobranchia</taxon>
        <taxon>Pteriomorphia</taxon>
        <taxon>Ostreida</taxon>
        <taxon>Ostreoidea</taxon>
        <taxon>Ostreidae</taxon>
        <taxon>Crassostrea</taxon>
    </lineage>
</organism>
<dbReference type="PIRSF" id="PIRSF037037">
    <property type="entry name" value="Kelch-like_protein_gigaxonin"/>
    <property type="match status" value="1"/>
</dbReference>
<dbReference type="RefSeq" id="XP_022296027.1">
    <property type="nucleotide sequence ID" value="XM_022440319.1"/>
</dbReference>
<dbReference type="PANTHER" id="PTHR24412">
    <property type="entry name" value="KELCH PROTEIN"/>
    <property type="match status" value="1"/>
</dbReference>
<dbReference type="Pfam" id="PF01344">
    <property type="entry name" value="Kelch_1"/>
    <property type="match status" value="2"/>
</dbReference>
<dbReference type="PROSITE" id="PS50097">
    <property type="entry name" value="BTB"/>
    <property type="match status" value="1"/>
</dbReference>
<dbReference type="InterPro" id="IPR011043">
    <property type="entry name" value="Gal_Oxase/kelch_b-propeller"/>
</dbReference>
<dbReference type="InterPro" id="IPR006652">
    <property type="entry name" value="Kelch_1"/>
</dbReference>
<dbReference type="Gene3D" id="1.25.40.420">
    <property type="match status" value="1"/>
</dbReference>
<dbReference type="SMART" id="SM00612">
    <property type="entry name" value="Kelch"/>
    <property type="match status" value="6"/>
</dbReference>
<dbReference type="KEGG" id="cvn:111105864"/>
<dbReference type="Pfam" id="PF24681">
    <property type="entry name" value="Kelch_KLHDC2_KLHL20_DRC7"/>
    <property type="match status" value="1"/>
</dbReference>
<dbReference type="SUPFAM" id="SSF50965">
    <property type="entry name" value="Galactose oxidase, central domain"/>
    <property type="match status" value="1"/>
</dbReference>
<dbReference type="Gene3D" id="3.30.710.10">
    <property type="entry name" value="Potassium Channel Kv1.1, Chain A"/>
    <property type="match status" value="1"/>
</dbReference>
<dbReference type="FunFam" id="3.30.710.10:FF:000001">
    <property type="entry name" value="Kelch-like family member 20"/>
    <property type="match status" value="1"/>
</dbReference>
<dbReference type="InterPro" id="IPR017096">
    <property type="entry name" value="BTB-kelch_protein"/>
</dbReference>
<dbReference type="PRINTS" id="PR00501">
    <property type="entry name" value="KELCHREPEAT"/>
</dbReference>
<dbReference type="FunFam" id="1.25.40.420:FF:000001">
    <property type="entry name" value="Kelch-like family member 12"/>
    <property type="match status" value="1"/>
</dbReference>
<evidence type="ECO:0000256" key="1">
    <source>
        <dbReference type="ARBA" id="ARBA00022441"/>
    </source>
</evidence>
<evidence type="ECO:0000259" key="3">
    <source>
        <dbReference type="PROSITE" id="PS50097"/>
    </source>
</evidence>
<protein>
    <submittedName>
        <fullName evidence="5">Kelch-like protein 12</fullName>
    </submittedName>
</protein>
<keyword evidence="2" id="KW-0677">Repeat</keyword>
<evidence type="ECO:0000313" key="4">
    <source>
        <dbReference type="Proteomes" id="UP000694844"/>
    </source>
</evidence>
<dbReference type="SUPFAM" id="SSF54695">
    <property type="entry name" value="POZ domain"/>
    <property type="match status" value="1"/>
</dbReference>
<dbReference type="InterPro" id="IPR011705">
    <property type="entry name" value="BACK"/>
</dbReference>
<dbReference type="SMART" id="SM00875">
    <property type="entry name" value="BACK"/>
    <property type="match status" value="1"/>
</dbReference>
<keyword evidence="4" id="KW-1185">Reference proteome</keyword>
<dbReference type="PANTHER" id="PTHR24412:SF494">
    <property type="entry name" value="KELCH-LIKE PROTEIN 12"/>
    <property type="match status" value="1"/>
</dbReference>
<dbReference type="SMART" id="SM00225">
    <property type="entry name" value="BTB"/>
    <property type="match status" value="1"/>
</dbReference>
<evidence type="ECO:0000313" key="5">
    <source>
        <dbReference type="RefSeq" id="XP_022296027.1"/>
    </source>
</evidence>
<dbReference type="CDD" id="cd18242">
    <property type="entry name" value="BTB_POZ_KLHL12_C3IP1_DKIR"/>
    <property type="match status" value="1"/>
</dbReference>
<dbReference type="InterPro" id="IPR000210">
    <property type="entry name" value="BTB/POZ_dom"/>
</dbReference>
<name>A0A8B8AXW7_CRAVI</name>
<dbReference type="InterPro" id="IPR011333">
    <property type="entry name" value="SKP1/BTB/POZ_sf"/>
</dbReference>
<dbReference type="GeneID" id="111105864"/>
<dbReference type="InterPro" id="IPR015915">
    <property type="entry name" value="Kelch-typ_b-propeller"/>
</dbReference>
<proteinExistence type="predicted"/>
<dbReference type="OrthoDB" id="45365at2759"/>
<dbReference type="AlphaFoldDB" id="A0A8B8AXW7"/>